<dbReference type="Pfam" id="PF08252">
    <property type="entry name" value="Leader_CPA1"/>
    <property type="match status" value="1"/>
</dbReference>
<dbReference type="Proteomes" id="UP000006790">
    <property type="component" value="Chromosome 1"/>
</dbReference>
<dbReference type="FunCoup" id="G8JMI6">
    <property type="interactions" value="46"/>
</dbReference>
<proteinExistence type="predicted"/>
<dbReference type="HOGENOM" id="CLU_221820_0_0_1"/>
<reference evidence="2" key="1">
    <citation type="journal article" date="2012" name="G3 (Bethesda)">
        <title>Pichia sorbitophila, an interspecies yeast hybrid reveals early steps of genome resolution following polyploidization.</title>
        <authorList>
            <person name="Leh Louis V."/>
            <person name="Despons L."/>
            <person name="Friedrich A."/>
            <person name="Martin T."/>
            <person name="Durrens P."/>
            <person name="Casaregola S."/>
            <person name="Neuveglise C."/>
            <person name="Fairhead C."/>
            <person name="Marck C."/>
            <person name="Cruz J.A."/>
            <person name="Straub M.L."/>
            <person name="Kugler V."/>
            <person name="Sacerdot C."/>
            <person name="Uzunov Z."/>
            <person name="Thierry A."/>
            <person name="Weiss S."/>
            <person name="Bleykasten C."/>
            <person name="De Montigny J."/>
            <person name="Jacques N."/>
            <person name="Jung P."/>
            <person name="Lemaire M."/>
            <person name="Mallet S."/>
            <person name="Morel G."/>
            <person name="Richard G.F."/>
            <person name="Sarkar A."/>
            <person name="Savel G."/>
            <person name="Schacherer J."/>
            <person name="Seret M.L."/>
            <person name="Talla E."/>
            <person name="Samson G."/>
            <person name="Jubin C."/>
            <person name="Poulain J."/>
            <person name="Vacherie B."/>
            <person name="Barbe V."/>
            <person name="Pelletier E."/>
            <person name="Sherman D.J."/>
            <person name="Westhof E."/>
            <person name="Weissenbach J."/>
            <person name="Baret P.V."/>
            <person name="Wincker P."/>
            <person name="Gaillardin C."/>
            <person name="Dujon B."/>
            <person name="Souciet J.L."/>
        </authorList>
    </citation>
    <scope>NUCLEOTIDE SEQUENCE [LARGE SCALE GENOMIC DNA]</scope>
    <source>
        <strain evidence="2">CBS 270.75 / DBVPG 7215 / KCTC 17166 / NRRL Y-17582</strain>
    </source>
</reference>
<organism evidence="1 2">
    <name type="scientific">Eremothecium cymbalariae (strain CBS 270.75 / DBVPG 7215 / KCTC 17166 / NRRL Y-17582)</name>
    <name type="common">Yeast</name>
    <dbReference type="NCBI Taxonomy" id="931890"/>
    <lineage>
        <taxon>Eukaryota</taxon>
        <taxon>Fungi</taxon>
        <taxon>Dikarya</taxon>
        <taxon>Ascomycota</taxon>
        <taxon>Saccharomycotina</taxon>
        <taxon>Saccharomycetes</taxon>
        <taxon>Saccharomycetales</taxon>
        <taxon>Saccharomycetaceae</taxon>
        <taxon>Eremothecium</taxon>
    </lineage>
</organism>
<dbReference type="InterPro" id="IPR013203">
    <property type="entry name" value="Leader_Arg2_CPA1"/>
</dbReference>
<keyword evidence="2" id="KW-1185">Reference proteome</keyword>
<sequence length="25" mass="3005">MFKLCYSQYTCSDYISDHIWKASSQ</sequence>
<protein>
    <submittedName>
        <fullName evidence="1">Uncharacterized protein</fullName>
    </submittedName>
</protein>
<evidence type="ECO:0000313" key="1">
    <source>
        <dbReference type="EMBL" id="AET37703.1"/>
    </source>
</evidence>
<accession>G8JMI6</accession>
<dbReference type="InParanoid" id="G8JMI6"/>
<evidence type="ECO:0000313" key="2">
    <source>
        <dbReference type="Proteomes" id="UP000006790"/>
    </source>
</evidence>
<dbReference type="EMBL" id="CP002497">
    <property type="protein sequence ID" value="AET37703.1"/>
    <property type="molecule type" value="Genomic_DNA"/>
</dbReference>
<dbReference type="AlphaFoldDB" id="G8JMI6"/>
<gene>
    <name evidence="1" type="ordered locus">Ecym_1477</name>
</gene>
<name>G8JMI6_ERECY</name>